<dbReference type="PANTHER" id="PTHR46910:SF38">
    <property type="entry name" value="ZN(2)-C6 FUNGAL-TYPE DOMAIN-CONTAINING PROTEIN"/>
    <property type="match status" value="1"/>
</dbReference>
<dbReference type="GO" id="GO:0000981">
    <property type="term" value="F:DNA-binding transcription factor activity, RNA polymerase II-specific"/>
    <property type="evidence" value="ECO:0007669"/>
    <property type="project" value="InterPro"/>
</dbReference>
<dbReference type="InterPro" id="IPR050987">
    <property type="entry name" value="AtrR-like"/>
</dbReference>
<gene>
    <name evidence="5" type="ORF">DFH07DRAFT_578411</name>
</gene>
<dbReference type="PANTHER" id="PTHR46910">
    <property type="entry name" value="TRANSCRIPTION FACTOR PDR1"/>
    <property type="match status" value="1"/>
</dbReference>
<dbReference type="EMBL" id="JARJLG010000095">
    <property type="protein sequence ID" value="KAJ7747130.1"/>
    <property type="molecule type" value="Genomic_DNA"/>
</dbReference>
<feature type="region of interest" description="Disordered" evidence="3">
    <location>
        <begin position="150"/>
        <end position="173"/>
    </location>
</feature>
<dbReference type="Pfam" id="PF04082">
    <property type="entry name" value="Fungal_trans"/>
    <property type="match status" value="1"/>
</dbReference>
<sequence>MSSNPEPQSPEQLHTLVKKKQPRPCDMCRRRKRRCDGGERCSHCIIHHLRCTYVEPAAVREIFAGDNRAMNLKLRLDAAEAALQENHTPLTKRNIKRLVEPFLSPHPGDSDFNDIADSFRALSLEGAPPDPGFQGKSSTAMLVTAAVAEKTRAKGSQTPVGNRNRSEPKPWTLRPCEQDLPIPHYVFPEEDLMVNLVTLYFSNVNAFIPLLHRPTFWECIKVGLYMRHNGCASILLLICAVGSLYLTDPGLSGEDRESLGWKYYNQVELCGHTLRQQPTLYDLQVYCLAAEFLHCTSNPRTCWSIVGFGLRLAQDIGAHRQKVPGSQATMEEELERRAVWILFLLDTEISAALGRLAYFDPGEIDIGHPVECDDEYWIDMGPGRQLEGKPSGVAFFNCVINLDRILSFTLRSLYRSKPDLMRVGITTLAPVALDLDAALDKWLSSIPAHLVWDPDRTNSLFATQSAALHCFFYYTRILVHRPFLPTMHPTSQTGLATQKICGDAARACIRVAETNLKRHPDVPLLFSQSPLFTAAMVLLLETWDTKTACADATQHLRYIHAAIRVLKSQQPRWQSSAFLTEVLERLLSTGGSSMPRTRGAPGQFPSLSSRPESDAHLHAFAIPPVFVGDEEISVRFHQPHNFP</sequence>
<evidence type="ECO:0000256" key="3">
    <source>
        <dbReference type="SAM" id="MobiDB-lite"/>
    </source>
</evidence>
<dbReference type="InterPro" id="IPR001138">
    <property type="entry name" value="Zn2Cys6_DnaBD"/>
</dbReference>
<dbReference type="Pfam" id="PF00172">
    <property type="entry name" value="Zn_clus"/>
    <property type="match status" value="1"/>
</dbReference>
<proteinExistence type="predicted"/>
<feature type="compositionally biased region" description="Polar residues" evidence="3">
    <location>
        <begin position="154"/>
        <end position="163"/>
    </location>
</feature>
<dbReference type="InterPro" id="IPR007219">
    <property type="entry name" value="XnlR_reg_dom"/>
</dbReference>
<accession>A0AAD7IP06</accession>
<dbReference type="Proteomes" id="UP001215280">
    <property type="component" value="Unassembled WGS sequence"/>
</dbReference>
<name>A0AAD7IP06_9AGAR</name>
<dbReference type="PROSITE" id="PS50048">
    <property type="entry name" value="ZN2_CY6_FUNGAL_2"/>
    <property type="match status" value="1"/>
</dbReference>
<evidence type="ECO:0000313" key="6">
    <source>
        <dbReference type="Proteomes" id="UP001215280"/>
    </source>
</evidence>
<evidence type="ECO:0000313" key="5">
    <source>
        <dbReference type="EMBL" id="KAJ7747130.1"/>
    </source>
</evidence>
<evidence type="ECO:0000259" key="4">
    <source>
        <dbReference type="PROSITE" id="PS50048"/>
    </source>
</evidence>
<keyword evidence="6" id="KW-1185">Reference proteome</keyword>
<dbReference type="GO" id="GO:0006351">
    <property type="term" value="P:DNA-templated transcription"/>
    <property type="evidence" value="ECO:0007669"/>
    <property type="project" value="InterPro"/>
</dbReference>
<evidence type="ECO:0000256" key="1">
    <source>
        <dbReference type="ARBA" id="ARBA00022723"/>
    </source>
</evidence>
<dbReference type="CDD" id="cd12148">
    <property type="entry name" value="fungal_TF_MHR"/>
    <property type="match status" value="1"/>
</dbReference>
<dbReference type="PROSITE" id="PS00463">
    <property type="entry name" value="ZN2_CY6_FUNGAL_1"/>
    <property type="match status" value="1"/>
</dbReference>
<dbReference type="CDD" id="cd00067">
    <property type="entry name" value="GAL4"/>
    <property type="match status" value="1"/>
</dbReference>
<keyword evidence="1" id="KW-0479">Metal-binding</keyword>
<dbReference type="InterPro" id="IPR036864">
    <property type="entry name" value="Zn2-C6_fun-type_DNA-bd_sf"/>
</dbReference>
<reference evidence="5" key="1">
    <citation type="submission" date="2023-03" db="EMBL/GenBank/DDBJ databases">
        <title>Massive genome expansion in bonnet fungi (Mycena s.s.) driven by repeated elements and novel gene families across ecological guilds.</title>
        <authorList>
            <consortium name="Lawrence Berkeley National Laboratory"/>
            <person name="Harder C.B."/>
            <person name="Miyauchi S."/>
            <person name="Viragh M."/>
            <person name="Kuo A."/>
            <person name="Thoen E."/>
            <person name="Andreopoulos B."/>
            <person name="Lu D."/>
            <person name="Skrede I."/>
            <person name="Drula E."/>
            <person name="Henrissat B."/>
            <person name="Morin E."/>
            <person name="Kohler A."/>
            <person name="Barry K."/>
            <person name="LaButti K."/>
            <person name="Morin E."/>
            <person name="Salamov A."/>
            <person name="Lipzen A."/>
            <person name="Mereny Z."/>
            <person name="Hegedus B."/>
            <person name="Baldrian P."/>
            <person name="Stursova M."/>
            <person name="Weitz H."/>
            <person name="Taylor A."/>
            <person name="Grigoriev I.V."/>
            <person name="Nagy L.G."/>
            <person name="Martin F."/>
            <person name="Kauserud H."/>
        </authorList>
    </citation>
    <scope>NUCLEOTIDE SEQUENCE</scope>
    <source>
        <strain evidence="5">CBHHK188m</strain>
    </source>
</reference>
<keyword evidence="2" id="KW-0539">Nucleus</keyword>
<dbReference type="SMART" id="SM00906">
    <property type="entry name" value="Fungal_trans"/>
    <property type="match status" value="1"/>
</dbReference>
<dbReference type="GO" id="GO:0003677">
    <property type="term" value="F:DNA binding"/>
    <property type="evidence" value="ECO:0007669"/>
    <property type="project" value="InterPro"/>
</dbReference>
<feature type="domain" description="Zn(2)-C6 fungal-type" evidence="4">
    <location>
        <begin position="24"/>
        <end position="53"/>
    </location>
</feature>
<evidence type="ECO:0000256" key="2">
    <source>
        <dbReference type="ARBA" id="ARBA00023242"/>
    </source>
</evidence>
<organism evidence="5 6">
    <name type="scientific">Mycena maculata</name>
    <dbReference type="NCBI Taxonomy" id="230809"/>
    <lineage>
        <taxon>Eukaryota</taxon>
        <taxon>Fungi</taxon>
        <taxon>Dikarya</taxon>
        <taxon>Basidiomycota</taxon>
        <taxon>Agaricomycotina</taxon>
        <taxon>Agaricomycetes</taxon>
        <taxon>Agaricomycetidae</taxon>
        <taxon>Agaricales</taxon>
        <taxon>Marasmiineae</taxon>
        <taxon>Mycenaceae</taxon>
        <taxon>Mycena</taxon>
    </lineage>
</organism>
<dbReference type="AlphaFoldDB" id="A0AAD7IP06"/>
<dbReference type="SUPFAM" id="SSF57701">
    <property type="entry name" value="Zn2/Cys6 DNA-binding domain"/>
    <property type="match status" value="1"/>
</dbReference>
<dbReference type="SMART" id="SM00066">
    <property type="entry name" value="GAL4"/>
    <property type="match status" value="1"/>
</dbReference>
<comment type="caution">
    <text evidence="5">The sequence shown here is derived from an EMBL/GenBank/DDBJ whole genome shotgun (WGS) entry which is preliminary data.</text>
</comment>
<protein>
    <submittedName>
        <fullName evidence="5">Fungal-specific transcription factor domain-containing protein</fullName>
    </submittedName>
</protein>
<dbReference type="Gene3D" id="4.10.240.10">
    <property type="entry name" value="Zn(2)-C6 fungal-type DNA-binding domain"/>
    <property type="match status" value="1"/>
</dbReference>
<dbReference type="GO" id="GO:0008270">
    <property type="term" value="F:zinc ion binding"/>
    <property type="evidence" value="ECO:0007669"/>
    <property type="project" value="InterPro"/>
</dbReference>